<dbReference type="InterPro" id="IPR051164">
    <property type="entry name" value="NmrA-like_oxidored"/>
</dbReference>
<evidence type="ECO:0000259" key="3">
    <source>
        <dbReference type="Pfam" id="PF05368"/>
    </source>
</evidence>
<name>A0ABR4BUH3_9HELO</name>
<dbReference type="EMBL" id="JAZHXI010000019">
    <property type="protein sequence ID" value="KAL2061271.1"/>
    <property type="molecule type" value="Genomic_DNA"/>
</dbReference>
<accession>A0ABR4BUH3</accession>
<dbReference type="Gene3D" id="3.40.50.720">
    <property type="entry name" value="NAD(P)-binding Rossmann-like Domain"/>
    <property type="match status" value="1"/>
</dbReference>
<reference evidence="4 5" key="1">
    <citation type="journal article" date="2024" name="Commun. Biol.">
        <title>Comparative genomic analysis of thermophilic fungi reveals convergent evolutionary adaptations and gene losses.</title>
        <authorList>
            <person name="Steindorff A.S."/>
            <person name="Aguilar-Pontes M.V."/>
            <person name="Robinson A.J."/>
            <person name="Andreopoulos B."/>
            <person name="LaButti K."/>
            <person name="Kuo A."/>
            <person name="Mondo S."/>
            <person name="Riley R."/>
            <person name="Otillar R."/>
            <person name="Haridas S."/>
            <person name="Lipzen A."/>
            <person name="Grimwood J."/>
            <person name="Schmutz J."/>
            <person name="Clum A."/>
            <person name="Reid I.D."/>
            <person name="Moisan M.C."/>
            <person name="Butler G."/>
            <person name="Nguyen T.T.M."/>
            <person name="Dewar K."/>
            <person name="Conant G."/>
            <person name="Drula E."/>
            <person name="Henrissat B."/>
            <person name="Hansel C."/>
            <person name="Singer S."/>
            <person name="Hutchinson M.I."/>
            <person name="de Vries R.P."/>
            <person name="Natvig D.O."/>
            <person name="Powell A.J."/>
            <person name="Tsang A."/>
            <person name="Grigoriev I.V."/>
        </authorList>
    </citation>
    <scope>NUCLEOTIDE SEQUENCE [LARGE SCALE GENOMIC DNA]</scope>
    <source>
        <strain evidence="4 5">CBS 494.80</strain>
    </source>
</reference>
<proteinExistence type="inferred from homology"/>
<dbReference type="SUPFAM" id="SSF51735">
    <property type="entry name" value="NAD(P)-binding Rossmann-fold domains"/>
    <property type="match status" value="1"/>
</dbReference>
<dbReference type="InterPro" id="IPR036291">
    <property type="entry name" value="NAD(P)-bd_dom_sf"/>
</dbReference>
<gene>
    <name evidence="4" type="ORF">VTL71DRAFT_7544</name>
</gene>
<comment type="similarity">
    <text evidence="1">Belongs to the NmrA-type oxidoreductase family.</text>
</comment>
<sequence>MSKLAVIVGITGNQGSSVAQSFLADPTWKIRGTSRDPKKASSLALIAKGIEIVPGDVDDVESLKAAFKGATLIFGNTAFSNDDAFAMTTDADREKLAPGQTPREWAYELEVQQGKNIVDAAATATDTLELFIWSALSHAKKWSKGKYAGVYHFDSKATVTEYLNEQYPKLAAKTSLLQLGLFITNWKWGQGAVPWEKRPDGSFLLAIPGNGDEPIPLIVPSDAGKFVKALSEVSPGKNLLAFGDLLTWSEYVALWSRITGHPAAFEKSTVEALDKVAPGGFGDEIGEMYAYAQDFGYWAKDDTSVIFPKDLGVKVDATRIEDYIKNEDWSELINRPVPGS</sequence>
<evidence type="ECO:0000313" key="5">
    <source>
        <dbReference type="Proteomes" id="UP001595075"/>
    </source>
</evidence>
<protein>
    <recommendedName>
        <fullName evidence="3">NmrA-like domain-containing protein</fullName>
    </recommendedName>
</protein>
<keyword evidence="5" id="KW-1185">Reference proteome</keyword>
<evidence type="ECO:0000256" key="2">
    <source>
        <dbReference type="ARBA" id="ARBA00022857"/>
    </source>
</evidence>
<dbReference type="Proteomes" id="UP001595075">
    <property type="component" value="Unassembled WGS sequence"/>
</dbReference>
<dbReference type="InterPro" id="IPR008030">
    <property type="entry name" value="NmrA-like"/>
</dbReference>
<dbReference type="CDD" id="cd05251">
    <property type="entry name" value="NmrA_like_SDR_a"/>
    <property type="match status" value="1"/>
</dbReference>
<dbReference type="Gene3D" id="3.90.25.10">
    <property type="entry name" value="UDP-galactose 4-epimerase, domain 1"/>
    <property type="match status" value="1"/>
</dbReference>
<evidence type="ECO:0000313" key="4">
    <source>
        <dbReference type="EMBL" id="KAL2061271.1"/>
    </source>
</evidence>
<evidence type="ECO:0000256" key="1">
    <source>
        <dbReference type="ARBA" id="ARBA00006328"/>
    </source>
</evidence>
<feature type="domain" description="NmrA-like" evidence="3">
    <location>
        <begin position="2"/>
        <end position="300"/>
    </location>
</feature>
<keyword evidence="2" id="KW-0521">NADP</keyword>
<dbReference type="Pfam" id="PF05368">
    <property type="entry name" value="NmrA"/>
    <property type="match status" value="1"/>
</dbReference>
<dbReference type="PANTHER" id="PTHR42748">
    <property type="entry name" value="NITROGEN METABOLITE REPRESSION PROTEIN NMRA FAMILY MEMBER"/>
    <property type="match status" value="1"/>
</dbReference>
<dbReference type="PANTHER" id="PTHR42748:SF26">
    <property type="entry name" value="NMRA-LIKE DOMAIN-CONTAINING PROTEIN"/>
    <property type="match status" value="1"/>
</dbReference>
<organism evidence="4 5">
    <name type="scientific">Oculimacula yallundae</name>
    <dbReference type="NCBI Taxonomy" id="86028"/>
    <lineage>
        <taxon>Eukaryota</taxon>
        <taxon>Fungi</taxon>
        <taxon>Dikarya</taxon>
        <taxon>Ascomycota</taxon>
        <taxon>Pezizomycotina</taxon>
        <taxon>Leotiomycetes</taxon>
        <taxon>Helotiales</taxon>
        <taxon>Ploettnerulaceae</taxon>
        <taxon>Oculimacula</taxon>
    </lineage>
</organism>
<comment type="caution">
    <text evidence="4">The sequence shown here is derived from an EMBL/GenBank/DDBJ whole genome shotgun (WGS) entry which is preliminary data.</text>
</comment>